<evidence type="ECO:0000313" key="2">
    <source>
        <dbReference type="Proteomes" id="UP000197138"/>
    </source>
</evidence>
<reference evidence="2" key="1">
    <citation type="journal article" date="2017" name="Plant J.">
        <title>The pomegranate (Punica granatum L.) genome and the genomics of punicalagin biosynthesis.</title>
        <authorList>
            <person name="Qin G."/>
            <person name="Xu C."/>
            <person name="Ming R."/>
            <person name="Tang H."/>
            <person name="Guyot R."/>
            <person name="Kramer E.M."/>
            <person name="Hu Y."/>
            <person name="Yi X."/>
            <person name="Qi Y."/>
            <person name="Xu X."/>
            <person name="Gao Z."/>
            <person name="Pan H."/>
            <person name="Jian J."/>
            <person name="Tian Y."/>
            <person name="Yue Z."/>
            <person name="Xu Y."/>
        </authorList>
    </citation>
    <scope>NUCLEOTIDE SEQUENCE [LARGE SCALE GENOMIC DNA]</scope>
    <source>
        <strain evidence="2">cv. Dabenzi</strain>
    </source>
</reference>
<dbReference type="EMBL" id="MTKT01000661">
    <property type="protein sequence ID" value="OWM89886.1"/>
    <property type="molecule type" value="Genomic_DNA"/>
</dbReference>
<evidence type="ECO:0000313" key="1">
    <source>
        <dbReference type="EMBL" id="OWM89886.1"/>
    </source>
</evidence>
<proteinExistence type="predicted"/>
<sequence>MRVMRTLLRHLGLLSPRRCPGIPVSVDKFLHIIHIFETPDTDHREGLETVAHGLEKDTASVDLDCGDDKIIHIFETPDTDHREVEELSSLLAQPATDAPHGIEQLSGLPFETGEPLVPDRTSYLQAEVSHYLPNIGQLVLLLLLQGLEIRAHGLEKDAANIDLDCGHDRFR</sequence>
<protein>
    <submittedName>
        <fullName evidence="1">Uncharacterized protein</fullName>
    </submittedName>
</protein>
<organism evidence="1 2">
    <name type="scientific">Punica granatum</name>
    <name type="common">Pomegranate</name>
    <dbReference type="NCBI Taxonomy" id="22663"/>
    <lineage>
        <taxon>Eukaryota</taxon>
        <taxon>Viridiplantae</taxon>
        <taxon>Streptophyta</taxon>
        <taxon>Embryophyta</taxon>
        <taxon>Tracheophyta</taxon>
        <taxon>Spermatophyta</taxon>
        <taxon>Magnoliopsida</taxon>
        <taxon>eudicotyledons</taxon>
        <taxon>Gunneridae</taxon>
        <taxon>Pentapetalae</taxon>
        <taxon>rosids</taxon>
        <taxon>malvids</taxon>
        <taxon>Myrtales</taxon>
        <taxon>Lythraceae</taxon>
        <taxon>Punica</taxon>
    </lineage>
</organism>
<accession>A0A218XZ19</accession>
<gene>
    <name evidence="1" type="ORF">CDL15_Pgr012523</name>
</gene>
<dbReference type="Proteomes" id="UP000197138">
    <property type="component" value="Unassembled WGS sequence"/>
</dbReference>
<comment type="caution">
    <text evidence="1">The sequence shown here is derived from an EMBL/GenBank/DDBJ whole genome shotgun (WGS) entry which is preliminary data.</text>
</comment>
<name>A0A218XZ19_PUNGR</name>
<dbReference type="AlphaFoldDB" id="A0A218XZ19"/>